<keyword evidence="4" id="KW-1185">Reference proteome</keyword>
<protein>
    <submittedName>
        <fullName evidence="3">NUDIX hydrolase protein</fullName>
        <ecNumber evidence="3">3.6.1.55</ecNumber>
    </submittedName>
</protein>
<dbReference type="Gene3D" id="3.90.79.10">
    <property type="entry name" value="Nucleoside Triphosphate Pyrophosphohydrolase"/>
    <property type="match status" value="1"/>
</dbReference>
<evidence type="ECO:0000256" key="1">
    <source>
        <dbReference type="ARBA" id="ARBA00022801"/>
    </source>
</evidence>
<dbReference type="Proteomes" id="UP000629603">
    <property type="component" value="Segment"/>
</dbReference>
<dbReference type="PROSITE" id="PS51462">
    <property type="entry name" value="NUDIX"/>
    <property type="match status" value="1"/>
</dbReference>
<evidence type="ECO:0000313" key="3">
    <source>
        <dbReference type="EMBL" id="QIG71289.1"/>
    </source>
</evidence>
<dbReference type="EMBL" id="MN988521">
    <property type="protein sequence ID" value="QIG71289.1"/>
    <property type="molecule type" value="Genomic_DNA"/>
</dbReference>
<dbReference type="PANTHER" id="PTHR16099:SF5">
    <property type="entry name" value="NUCLEOTIDE TRIPHOSPHATE DIPHOSPHATASE NUDT15"/>
    <property type="match status" value="1"/>
</dbReference>
<evidence type="ECO:0000313" key="4">
    <source>
        <dbReference type="Proteomes" id="UP000629603"/>
    </source>
</evidence>
<dbReference type="GO" id="GO:0035539">
    <property type="term" value="F:8-oxo-7,8-dihydrodeoxyguanosine triphosphate pyrophosphatase activity"/>
    <property type="evidence" value="ECO:0007669"/>
    <property type="project" value="UniProtKB-EC"/>
</dbReference>
<organism evidence="3 4">
    <name type="scientific">Rhizobium phage RHph_TM30</name>
    <dbReference type="NCBI Taxonomy" id="2509764"/>
    <lineage>
        <taxon>Viruses</taxon>
        <taxon>Duplodnaviria</taxon>
        <taxon>Heunggongvirae</taxon>
        <taxon>Uroviricota</taxon>
        <taxon>Caudoviricetes</taxon>
        <taxon>Kleczkowskaviridae</taxon>
        <taxon>Cuauhnahuacvirus</taxon>
        <taxon>Cuauhnahuacvirus TM30</taxon>
    </lineage>
</organism>
<gene>
    <name evidence="3" type="ORF">EVB93_182</name>
</gene>
<dbReference type="InterPro" id="IPR020084">
    <property type="entry name" value="NUDIX_hydrolase_CS"/>
</dbReference>
<proteinExistence type="predicted"/>
<name>A0A7S5UW16_9CAUD</name>
<accession>A0A7S5UW16</accession>
<feature type="domain" description="Nudix hydrolase" evidence="2">
    <location>
        <begin position="1"/>
        <end position="132"/>
    </location>
</feature>
<evidence type="ECO:0000259" key="2">
    <source>
        <dbReference type="PROSITE" id="PS51462"/>
    </source>
</evidence>
<dbReference type="PANTHER" id="PTHR16099">
    <property type="entry name" value="8-OXO-DGTP DIPHOSPHATES NUDT15"/>
    <property type="match status" value="1"/>
</dbReference>
<dbReference type="PROSITE" id="PS00893">
    <property type="entry name" value="NUDIX_BOX"/>
    <property type="match status" value="1"/>
</dbReference>
<dbReference type="CDD" id="cd04678">
    <property type="entry name" value="NUDIX_MTH2_Nudt15"/>
    <property type="match status" value="1"/>
</dbReference>
<dbReference type="SUPFAM" id="SSF55811">
    <property type="entry name" value="Nudix"/>
    <property type="match status" value="1"/>
</dbReference>
<dbReference type="InterPro" id="IPR015797">
    <property type="entry name" value="NUDIX_hydrolase-like_dom_sf"/>
</dbReference>
<sequence length="137" mass="15538">MTKVAVAGVIVKDGRHVLLGKRIGGIIDGYYVLPGGKLEDEESLKECLIRETLEETHLELKNISTNIAYREPDIKGFRFLMIYFRADVVDADALVNSEPDKCEGWGWYDIHDLPSPCWDLDPIKQFYPSALIKKKAI</sequence>
<keyword evidence="1 3" id="KW-0378">Hydrolase</keyword>
<dbReference type="InterPro" id="IPR000086">
    <property type="entry name" value="NUDIX_hydrolase_dom"/>
</dbReference>
<reference evidence="3 4" key="1">
    <citation type="submission" date="2020-01" db="EMBL/GenBank/DDBJ databases">
        <title>Patterns of diversity and host range of bacteriophage communities associated with bean-nodulatin bacteria.</title>
        <authorList>
            <person name="Vann Cauwenberghe J."/>
            <person name="Santamaria R.I."/>
            <person name="Bustos P."/>
            <person name="Juarez S."/>
            <person name="Gonzalez V."/>
        </authorList>
    </citation>
    <scope>NUCLEOTIDE SEQUENCE [LARGE SCALE GENOMIC DNA]</scope>
</reference>
<dbReference type="EC" id="3.6.1.55" evidence="3"/>
<dbReference type="GO" id="GO:0006203">
    <property type="term" value="P:dGTP catabolic process"/>
    <property type="evidence" value="ECO:0007669"/>
    <property type="project" value="TreeGrafter"/>
</dbReference>
<dbReference type="Pfam" id="PF00293">
    <property type="entry name" value="NUDIX"/>
    <property type="match status" value="1"/>
</dbReference>